<dbReference type="InterPro" id="IPR052759">
    <property type="entry name" value="Metalloprotease_M4"/>
</dbReference>
<dbReference type="InterPro" id="IPR023612">
    <property type="entry name" value="Peptidase_M4"/>
</dbReference>
<comment type="cofactor">
    <cofactor evidence="8">
        <name>Zn(2+)</name>
        <dbReference type="ChEBI" id="CHEBI:29105"/>
    </cofactor>
</comment>
<dbReference type="Pfam" id="PF01447">
    <property type="entry name" value="Peptidase_M4"/>
    <property type="match status" value="1"/>
</dbReference>
<evidence type="ECO:0000259" key="10">
    <source>
        <dbReference type="Pfam" id="PF02868"/>
    </source>
</evidence>
<evidence type="ECO:0000259" key="9">
    <source>
        <dbReference type="Pfam" id="PF01447"/>
    </source>
</evidence>
<comment type="subcellular location">
    <subcellularLocation>
        <location evidence="8">Secreted</location>
    </subcellularLocation>
</comment>
<keyword evidence="4 8" id="KW-0378">Hydrolase</keyword>
<evidence type="ECO:0000256" key="6">
    <source>
        <dbReference type="ARBA" id="ARBA00023049"/>
    </source>
</evidence>
<dbReference type="PANTHER" id="PTHR43579:SF1">
    <property type="entry name" value="NEUTRAL METALLOPROTEINASE"/>
    <property type="match status" value="1"/>
</dbReference>
<gene>
    <name evidence="11" type="ORF">SAMN05192549_101140</name>
</gene>
<dbReference type="GO" id="GO:0005576">
    <property type="term" value="C:extracellular region"/>
    <property type="evidence" value="ECO:0007669"/>
    <property type="project" value="UniProtKB-SubCell"/>
</dbReference>
<dbReference type="InterPro" id="IPR001570">
    <property type="entry name" value="Peptidase_M4_C_domain"/>
</dbReference>
<dbReference type="OrthoDB" id="5378341at2"/>
<evidence type="ECO:0000256" key="1">
    <source>
        <dbReference type="ARBA" id="ARBA00009388"/>
    </source>
</evidence>
<feature type="domain" description="Peptidase M4 C-terminal" evidence="10">
    <location>
        <begin position="182"/>
        <end position="341"/>
    </location>
</feature>
<dbReference type="GO" id="GO:0004222">
    <property type="term" value="F:metalloendopeptidase activity"/>
    <property type="evidence" value="ECO:0007669"/>
    <property type="project" value="UniProtKB-UniRule"/>
</dbReference>
<feature type="domain" description="Peptidase M4" evidence="9">
    <location>
        <begin position="66"/>
        <end position="176"/>
    </location>
</feature>
<keyword evidence="8" id="KW-0964">Secreted</keyword>
<accession>A0A1M7HD16</accession>
<keyword evidence="2 8" id="KW-0645">Protease</keyword>
<dbReference type="CDD" id="cd09597">
    <property type="entry name" value="M4_TLP"/>
    <property type="match status" value="1"/>
</dbReference>
<name>A0A1M7HD16_9BURK</name>
<evidence type="ECO:0000256" key="5">
    <source>
        <dbReference type="ARBA" id="ARBA00022833"/>
    </source>
</evidence>
<sequence>MAEHSPGCTCFIIPPKMLRQLAEETPDTAERHCLLDQAEMSAHLRGQRSVAPIALGLVATATGEKRRTVYDGQNKSALPGKLVRAEDSKPSTDTAVNQAYDGAGATYDFYREVLKRNSIDNKGMRLDSTVHYQNRFNNAFWNGQQMVYGDGDGKLFLGFTSAIDVIAHELTHGVTQYSVPGGLVYQDQSGALNESISDVFGSVVKQWTLKQSVEQADWLIGPGIMAPAVGKALRSMADPGNKELTWSGDDQPKHMKGYVENGDVHTNSGIPNHAFYAAAIALKGNAWDKAGPIWYKALSLLTSNATFADMAKATAQAAVLLYGADSAEEHAVQAAWKVVGVT</sequence>
<dbReference type="Gene3D" id="1.10.390.10">
    <property type="entry name" value="Neutral Protease Domain 2"/>
    <property type="match status" value="1"/>
</dbReference>
<evidence type="ECO:0000256" key="3">
    <source>
        <dbReference type="ARBA" id="ARBA00022723"/>
    </source>
</evidence>
<keyword evidence="12" id="KW-1185">Reference proteome</keyword>
<dbReference type="EMBL" id="FRCX01000001">
    <property type="protein sequence ID" value="SHM26421.1"/>
    <property type="molecule type" value="Genomic_DNA"/>
</dbReference>
<dbReference type="PRINTS" id="PR00730">
    <property type="entry name" value="THERMOLYSIN"/>
</dbReference>
<feature type="active site" evidence="7">
    <location>
        <position position="169"/>
    </location>
</feature>
<dbReference type="RefSeq" id="WP_072780558.1">
    <property type="nucleotide sequence ID" value="NZ_FRCX01000001.1"/>
</dbReference>
<evidence type="ECO:0000313" key="12">
    <source>
        <dbReference type="Proteomes" id="UP000184339"/>
    </source>
</evidence>
<dbReference type="PANTHER" id="PTHR43579">
    <property type="match status" value="1"/>
</dbReference>
<reference evidence="12" key="1">
    <citation type="submission" date="2016-11" db="EMBL/GenBank/DDBJ databases">
        <authorList>
            <person name="Varghese N."/>
            <person name="Submissions S."/>
        </authorList>
    </citation>
    <scope>NUCLEOTIDE SEQUENCE [LARGE SCALE GENOMIC DNA]</scope>
    <source>
        <strain evidence="12">Sac-22</strain>
    </source>
</reference>
<dbReference type="Pfam" id="PF02868">
    <property type="entry name" value="Peptidase_M4_C"/>
    <property type="match status" value="1"/>
</dbReference>
<dbReference type="SUPFAM" id="SSF55486">
    <property type="entry name" value="Metalloproteases ('zincins'), catalytic domain"/>
    <property type="match status" value="1"/>
</dbReference>
<proteinExistence type="inferred from homology"/>
<feature type="active site" description="Proton donor" evidence="7">
    <location>
        <position position="265"/>
    </location>
</feature>
<protein>
    <recommendedName>
        <fullName evidence="8">Neutral metalloproteinase</fullName>
        <ecNumber evidence="8">3.4.24.-</ecNumber>
    </recommendedName>
</protein>
<dbReference type="STRING" id="551987.SAMN05192549_101140"/>
<evidence type="ECO:0000256" key="7">
    <source>
        <dbReference type="PIRSR" id="PIRSR623612-1"/>
    </source>
</evidence>
<dbReference type="InterPro" id="IPR013856">
    <property type="entry name" value="Peptidase_M4_domain"/>
</dbReference>
<evidence type="ECO:0000256" key="2">
    <source>
        <dbReference type="ARBA" id="ARBA00022670"/>
    </source>
</evidence>
<comment type="similarity">
    <text evidence="1 8">Belongs to the peptidase M4 family.</text>
</comment>
<dbReference type="EC" id="3.4.24.-" evidence="8"/>
<keyword evidence="3" id="KW-0479">Metal-binding</keyword>
<dbReference type="GO" id="GO:0046872">
    <property type="term" value="F:metal ion binding"/>
    <property type="evidence" value="ECO:0007669"/>
    <property type="project" value="UniProtKB-UniRule"/>
</dbReference>
<keyword evidence="5 8" id="KW-0862">Zinc</keyword>
<dbReference type="AlphaFoldDB" id="A0A1M7HD16"/>
<evidence type="ECO:0000256" key="4">
    <source>
        <dbReference type="ARBA" id="ARBA00022801"/>
    </source>
</evidence>
<keyword evidence="6 8" id="KW-0482">Metalloprotease</keyword>
<dbReference type="Proteomes" id="UP000184339">
    <property type="component" value="Unassembled WGS sequence"/>
</dbReference>
<dbReference type="Gene3D" id="3.10.170.10">
    <property type="match status" value="1"/>
</dbReference>
<dbReference type="InterPro" id="IPR027268">
    <property type="entry name" value="Peptidase_M4/M1_CTD_sf"/>
</dbReference>
<evidence type="ECO:0000256" key="8">
    <source>
        <dbReference type="RuleBase" id="RU366073"/>
    </source>
</evidence>
<dbReference type="GO" id="GO:0006508">
    <property type="term" value="P:proteolysis"/>
    <property type="evidence" value="ECO:0007669"/>
    <property type="project" value="UniProtKB-KW"/>
</dbReference>
<comment type="function">
    <text evidence="8">Extracellular zinc metalloprotease.</text>
</comment>
<evidence type="ECO:0000313" key="11">
    <source>
        <dbReference type="EMBL" id="SHM26421.1"/>
    </source>
</evidence>
<organism evidence="11 12">
    <name type="scientific">Duganella sacchari</name>
    <dbReference type="NCBI Taxonomy" id="551987"/>
    <lineage>
        <taxon>Bacteria</taxon>
        <taxon>Pseudomonadati</taxon>
        <taxon>Pseudomonadota</taxon>
        <taxon>Betaproteobacteria</taxon>
        <taxon>Burkholderiales</taxon>
        <taxon>Oxalobacteraceae</taxon>
        <taxon>Telluria group</taxon>
        <taxon>Duganella</taxon>
    </lineage>
</organism>